<dbReference type="Pfam" id="PF02518">
    <property type="entry name" value="HATPase_c"/>
    <property type="match status" value="1"/>
</dbReference>
<dbReference type="GO" id="GO:0000155">
    <property type="term" value="F:phosphorelay sensor kinase activity"/>
    <property type="evidence" value="ECO:0007669"/>
    <property type="project" value="InterPro"/>
</dbReference>
<dbReference type="Pfam" id="PF00512">
    <property type="entry name" value="HisKA"/>
    <property type="match status" value="1"/>
</dbReference>
<protein>
    <recommendedName>
        <fullName evidence="3">histidine kinase</fullName>
        <ecNumber evidence="3">2.7.13.3</ecNumber>
    </recommendedName>
</protein>
<dbReference type="SUPFAM" id="SSF55874">
    <property type="entry name" value="ATPase domain of HSP90 chaperone/DNA topoisomerase II/histidine kinase"/>
    <property type="match status" value="1"/>
</dbReference>
<dbReference type="EMBL" id="CP021111">
    <property type="protein sequence ID" value="ARP93902.1"/>
    <property type="molecule type" value="Genomic_DNA"/>
</dbReference>
<keyword evidence="15" id="KW-1185">Reference proteome</keyword>
<dbReference type="RefSeq" id="WP_086077675.1">
    <property type="nucleotide sequence ID" value="NZ_CP021111.1"/>
</dbReference>
<evidence type="ECO:0000256" key="9">
    <source>
        <dbReference type="ARBA" id="ARBA00023012"/>
    </source>
</evidence>
<dbReference type="PANTHER" id="PTHR45436:SF15">
    <property type="entry name" value="SENSOR HISTIDINE KINASE CUSS"/>
    <property type="match status" value="1"/>
</dbReference>
<keyword evidence="10 11" id="KW-0472">Membrane</keyword>
<comment type="catalytic activity">
    <reaction evidence="1">
        <text>ATP + protein L-histidine = ADP + protein N-phospho-L-histidine.</text>
        <dbReference type="EC" id="2.7.13.3"/>
    </reaction>
</comment>
<keyword evidence="6 11" id="KW-0812">Transmembrane</keyword>
<dbReference type="STRING" id="463040.CAL15_05580"/>
<dbReference type="OrthoDB" id="8554694at2"/>
<dbReference type="PROSITE" id="PS50109">
    <property type="entry name" value="HIS_KIN"/>
    <property type="match status" value="1"/>
</dbReference>
<evidence type="ECO:0000259" key="13">
    <source>
        <dbReference type="PROSITE" id="PS50885"/>
    </source>
</evidence>
<dbReference type="Gene3D" id="1.10.287.130">
    <property type="match status" value="1"/>
</dbReference>
<dbReference type="InterPro" id="IPR003661">
    <property type="entry name" value="HisK_dim/P_dom"/>
</dbReference>
<name>A0A1W6Z9H4_9BORD</name>
<keyword evidence="4" id="KW-0597">Phosphoprotein</keyword>
<evidence type="ECO:0000256" key="2">
    <source>
        <dbReference type="ARBA" id="ARBA00004141"/>
    </source>
</evidence>
<dbReference type="InterPro" id="IPR005467">
    <property type="entry name" value="His_kinase_dom"/>
</dbReference>
<dbReference type="SUPFAM" id="SSF47384">
    <property type="entry name" value="Homodimeric domain of signal transducing histidine kinase"/>
    <property type="match status" value="1"/>
</dbReference>
<dbReference type="CDD" id="cd00082">
    <property type="entry name" value="HisKA"/>
    <property type="match status" value="1"/>
</dbReference>
<proteinExistence type="predicted"/>
<feature type="transmembrane region" description="Helical" evidence="11">
    <location>
        <begin position="155"/>
        <end position="174"/>
    </location>
</feature>
<sequence length="459" mass="48532">MRIPLGHSLRARLLLFLLASIFVAALVQAVVAYRGTLAQTDAIFDAQLRNTALSLSAGSGRLGAPPMPVPGEPVARVEDLIIQIWTADGTQLYRSASGRLLPDPVVLGFSDVRSREATYRVYAMATPLQVTQVAQDTRVRSATARALALRSVGPIVAAAPLLMLVVWWVVGLSLEPVARTRAQLAARQPDDLSPVSDADLPDEVRPLVQELNLLLERVRQAFASQQQFVGDAAHELRTPLAALALQLQGLRRAGDDAATREQAIARLSDGVARATRLIEQLLSMARYDGGSPAPELVPTDLAQAVREAVAQVLPGANARRIELALEGPDQAWVAGQSDALVLLARNLLDNAVKYTPEGGRVDIGIAAAPQGMATLTIDDTGPGIPPAERERVFDRFYRIDPGQAQGSGLGLSLVRTLARRHGAEVELADAPGGGLRVTVVFHASSGSAATVSSAPPGGP</sequence>
<evidence type="ECO:0000256" key="6">
    <source>
        <dbReference type="ARBA" id="ARBA00022692"/>
    </source>
</evidence>
<evidence type="ECO:0000256" key="8">
    <source>
        <dbReference type="ARBA" id="ARBA00022989"/>
    </source>
</evidence>
<evidence type="ECO:0000256" key="4">
    <source>
        <dbReference type="ARBA" id="ARBA00022553"/>
    </source>
</evidence>
<dbReference type="PROSITE" id="PS50885">
    <property type="entry name" value="HAMP"/>
    <property type="match status" value="1"/>
</dbReference>
<dbReference type="InterPro" id="IPR004358">
    <property type="entry name" value="Sig_transdc_His_kin-like_C"/>
</dbReference>
<evidence type="ECO:0000313" key="15">
    <source>
        <dbReference type="Proteomes" id="UP000194161"/>
    </source>
</evidence>
<dbReference type="EC" id="2.7.13.3" evidence="3"/>
<dbReference type="GO" id="GO:0005886">
    <property type="term" value="C:plasma membrane"/>
    <property type="evidence" value="ECO:0007669"/>
    <property type="project" value="TreeGrafter"/>
</dbReference>
<dbReference type="SMART" id="SM00388">
    <property type="entry name" value="HisKA"/>
    <property type="match status" value="1"/>
</dbReference>
<organism evidence="14 15">
    <name type="scientific">Bordetella genomosp. 13</name>
    <dbReference type="NCBI Taxonomy" id="463040"/>
    <lineage>
        <taxon>Bacteria</taxon>
        <taxon>Pseudomonadati</taxon>
        <taxon>Pseudomonadota</taxon>
        <taxon>Betaproteobacteria</taxon>
        <taxon>Burkholderiales</taxon>
        <taxon>Alcaligenaceae</taxon>
        <taxon>Bordetella</taxon>
    </lineage>
</organism>
<evidence type="ECO:0000256" key="10">
    <source>
        <dbReference type="ARBA" id="ARBA00023136"/>
    </source>
</evidence>
<dbReference type="Gene3D" id="3.30.565.10">
    <property type="entry name" value="Histidine kinase-like ATPase, C-terminal domain"/>
    <property type="match status" value="1"/>
</dbReference>
<dbReference type="PRINTS" id="PR00344">
    <property type="entry name" value="BCTRLSENSOR"/>
</dbReference>
<evidence type="ECO:0000256" key="11">
    <source>
        <dbReference type="SAM" id="Phobius"/>
    </source>
</evidence>
<keyword evidence="8 11" id="KW-1133">Transmembrane helix</keyword>
<keyword evidence="9" id="KW-0902">Two-component regulatory system</keyword>
<dbReference type="InterPro" id="IPR050428">
    <property type="entry name" value="TCS_sensor_his_kinase"/>
</dbReference>
<feature type="domain" description="HAMP" evidence="13">
    <location>
        <begin position="171"/>
        <end position="223"/>
    </location>
</feature>
<evidence type="ECO:0000256" key="7">
    <source>
        <dbReference type="ARBA" id="ARBA00022777"/>
    </source>
</evidence>
<evidence type="ECO:0000256" key="1">
    <source>
        <dbReference type="ARBA" id="ARBA00000085"/>
    </source>
</evidence>
<keyword evidence="5" id="KW-0808">Transferase</keyword>
<dbReference type="InterPro" id="IPR003594">
    <property type="entry name" value="HATPase_dom"/>
</dbReference>
<reference evidence="14 15" key="1">
    <citation type="submission" date="2017-05" db="EMBL/GenBank/DDBJ databases">
        <title>Complete and WGS of Bordetella genogroups.</title>
        <authorList>
            <person name="Spilker T."/>
            <person name="LiPuma J."/>
        </authorList>
    </citation>
    <scope>NUCLEOTIDE SEQUENCE [LARGE SCALE GENOMIC DNA]</scope>
    <source>
        <strain evidence="14 15">AU7206</strain>
    </source>
</reference>
<comment type="subcellular location">
    <subcellularLocation>
        <location evidence="2">Membrane</location>
        <topology evidence="2">Multi-pass membrane protein</topology>
    </subcellularLocation>
</comment>
<evidence type="ECO:0000256" key="3">
    <source>
        <dbReference type="ARBA" id="ARBA00012438"/>
    </source>
</evidence>
<evidence type="ECO:0000313" key="14">
    <source>
        <dbReference type="EMBL" id="ARP93902.1"/>
    </source>
</evidence>
<evidence type="ECO:0000256" key="5">
    <source>
        <dbReference type="ARBA" id="ARBA00022679"/>
    </source>
</evidence>
<dbReference type="Proteomes" id="UP000194161">
    <property type="component" value="Chromosome"/>
</dbReference>
<gene>
    <name evidence="14" type="ORF">CAL15_05580</name>
</gene>
<dbReference type="AlphaFoldDB" id="A0A1W6Z9H4"/>
<dbReference type="KEGG" id="bgm:CAL15_05580"/>
<feature type="domain" description="Histidine kinase" evidence="12">
    <location>
        <begin position="231"/>
        <end position="445"/>
    </location>
</feature>
<keyword evidence="7 14" id="KW-0418">Kinase</keyword>
<dbReference type="InterPro" id="IPR003660">
    <property type="entry name" value="HAMP_dom"/>
</dbReference>
<dbReference type="InterPro" id="IPR036890">
    <property type="entry name" value="HATPase_C_sf"/>
</dbReference>
<accession>A0A1W6Z9H4</accession>
<dbReference type="SMART" id="SM00387">
    <property type="entry name" value="HATPase_c"/>
    <property type="match status" value="1"/>
</dbReference>
<dbReference type="PANTHER" id="PTHR45436">
    <property type="entry name" value="SENSOR HISTIDINE KINASE YKOH"/>
    <property type="match status" value="1"/>
</dbReference>
<evidence type="ECO:0000259" key="12">
    <source>
        <dbReference type="PROSITE" id="PS50109"/>
    </source>
</evidence>
<dbReference type="InterPro" id="IPR036097">
    <property type="entry name" value="HisK_dim/P_sf"/>
</dbReference>